<accession>A0A4Y1RCZ5</accession>
<name>A0A4Y1RCZ5_PRUDU</name>
<gene>
    <name evidence="2" type="ORF">Prudu_012269</name>
</gene>
<reference evidence="2" key="1">
    <citation type="journal article" date="2019" name="Science">
        <title>Mutation of a bHLH transcription factor allowed almond domestication.</title>
        <authorList>
            <person name="Sanchez-Perez R."/>
            <person name="Pavan S."/>
            <person name="Mazzeo R."/>
            <person name="Moldovan C."/>
            <person name="Aiese Cigliano R."/>
            <person name="Del Cueto J."/>
            <person name="Ricciardi F."/>
            <person name="Lotti C."/>
            <person name="Ricciardi L."/>
            <person name="Dicenta F."/>
            <person name="Lopez-Marques R.L."/>
            <person name="Lindberg Moller B."/>
        </authorList>
    </citation>
    <scope>NUCLEOTIDE SEQUENCE</scope>
</reference>
<sequence length="325" mass="37279">MQSELQALSDNHTWSLTPLPAGKKPIGCRWVYKIKLKSDGSVERYKARLVAKGFTQLEGVDYHDTFSPTAKLPTVHCLLALAAARNWPLHQLNVNNAFLHGDLYEEIYMLPPPGLRRQGENLVCRLHKSLYGLKQASHQWFAKFSQAICSTGYIQSKADYSLFTCHKEHSFTTLLIYVDDIVITGNDLIAISALKDFLHRYFRTKDLGDLKYVLGIEVSRSKQGIFLSQRKYAFEILKDAKLLGAAPVYFPMEKGLSYQIRKTRWSLNLFDHHKARFMHAPRKPHMEAALRILCYLKNRQNDLTLRAFYDSDWAGCLILEGLLQA</sequence>
<proteinExistence type="predicted"/>
<dbReference type="AlphaFoldDB" id="A0A4Y1RCZ5"/>
<dbReference type="InterPro" id="IPR013103">
    <property type="entry name" value="RVT_2"/>
</dbReference>
<protein>
    <submittedName>
        <fullName evidence="2">RmlC-like cupins superfamily protein</fullName>
    </submittedName>
</protein>
<feature type="non-terminal residue" evidence="2">
    <location>
        <position position="325"/>
    </location>
</feature>
<evidence type="ECO:0000259" key="1">
    <source>
        <dbReference type="Pfam" id="PF07727"/>
    </source>
</evidence>
<dbReference type="PANTHER" id="PTHR43383:SF2">
    <property type="entry name" value="AMIDOHYDROLASE 2 FAMILY PROTEIN"/>
    <property type="match status" value="1"/>
</dbReference>
<dbReference type="PANTHER" id="PTHR43383">
    <property type="entry name" value="NODULIN 6"/>
    <property type="match status" value="1"/>
</dbReference>
<dbReference type="Pfam" id="PF07727">
    <property type="entry name" value="RVT_2"/>
    <property type="match status" value="1"/>
</dbReference>
<organism evidence="2">
    <name type="scientific">Prunus dulcis</name>
    <name type="common">Almond</name>
    <name type="synonym">Amygdalus dulcis</name>
    <dbReference type="NCBI Taxonomy" id="3755"/>
    <lineage>
        <taxon>Eukaryota</taxon>
        <taxon>Viridiplantae</taxon>
        <taxon>Streptophyta</taxon>
        <taxon>Embryophyta</taxon>
        <taxon>Tracheophyta</taxon>
        <taxon>Spermatophyta</taxon>
        <taxon>Magnoliopsida</taxon>
        <taxon>eudicotyledons</taxon>
        <taxon>Gunneridae</taxon>
        <taxon>Pentapetalae</taxon>
        <taxon>rosids</taxon>
        <taxon>fabids</taxon>
        <taxon>Rosales</taxon>
        <taxon>Rosaceae</taxon>
        <taxon>Amygdaloideae</taxon>
        <taxon>Amygdaleae</taxon>
        <taxon>Prunus</taxon>
    </lineage>
</organism>
<feature type="domain" description="Reverse transcriptase Ty1/copia-type" evidence="1">
    <location>
        <begin position="11"/>
        <end position="254"/>
    </location>
</feature>
<dbReference type="SUPFAM" id="SSF56672">
    <property type="entry name" value="DNA/RNA polymerases"/>
    <property type="match status" value="1"/>
</dbReference>
<dbReference type="EMBL" id="AP019300">
    <property type="protein sequence ID" value="BBH01875.1"/>
    <property type="molecule type" value="Genomic_DNA"/>
</dbReference>
<dbReference type="InterPro" id="IPR043502">
    <property type="entry name" value="DNA/RNA_pol_sf"/>
</dbReference>
<evidence type="ECO:0000313" key="2">
    <source>
        <dbReference type="EMBL" id="BBH01875.1"/>
    </source>
</evidence>